<dbReference type="Proteomes" id="UP000649573">
    <property type="component" value="Unassembled WGS sequence"/>
</dbReference>
<evidence type="ECO:0000313" key="2">
    <source>
        <dbReference type="EMBL" id="GGU69152.1"/>
    </source>
</evidence>
<sequence>MHLADVDGGGTSSLPPEFGQRKLKVDPSAIPEARKAFEHALEEFETKINRAVDELPTKPWAGDPISSETSKAFNEQTTGKALAALQSYKQQLVGVIDQLKMIEEQYRRVEGDNTAMWGKHNRDLG</sequence>
<dbReference type="RefSeq" id="WP_189258153.1">
    <property type="nucleotide sequence ID" value="NZ_BMRE01000045.1"/>
</dbReference>
<evidence type="ECO:0008006" key="4">
    <source>
        <dbReference type="Google" id="ProtNLM"/>
    </source>
</evidence>
<proteinExistence type="predicted"/>
<dbReference type="EMBL" id="BMRE01000045">
    <property type="protein sequence ID" value="GGU69152.1"/>
    <property type="molecule type" value="Genomic_DNA"/>
</dbReference>
<organism evidence="2 3">
    <name type="scientific">Lentzea flava</name>
    <dbReference type="NCBI Taxonomy" id="103732"/>
    <lineage>
        <taxon>Bacteria</taxon>
        <taxon>Bacillati</taxon>
        <taxon>Actinomycetota</taxon>
        <taxon>Actinomycetes</taxon>
        <taxon>Pseudonocardiales</taxon>
        <taxon>Pseudonocardiaceae</taxon>
        <taxon>Lentzea</taxon>
    </lineage>
</organism>
<protein>
    <recommendedName>
        <fullName evidence="4">PE family protein</fullName>
    </recommendedName>
</protein>
<evidence type="ECO:0000256" key="1">
    <source>
        <dbReference type="SAM" id="MobiDB-lite"/>
    </source>
</evidence>
<keyword evidence="3" id="KW-1185">Reference proteome</keyword>
<feature type="region of interest" description="Disordered" evidence="1">
    <location>
        <begin position="1"/>
        <end position="24"/>
    </location>
</feature>
<name>A0ABQ2V8S3_9PSEU</name>
<gene>
    <name evidence="2" type="ORF">GCM10010178_71160</name>
</gene>
<accession>A0ABQ2V8S3</accession>
<comment type="caution">
    <text evidence="2">The sequence shown here is derived from an EMBL/GenBank/DDBJ whole genome shotgun (WGS) entry which is preliminary data.</text>
</comment>
<reference evidence="3" key="1">
    <citation type="journal article" date="2019" name="Int. J. Syst. Evol. Microbiol.">
        <title>The Global Catalogue of Microorganisms (GCM) 10K type strain sequencing project: providing services to taxonomists for standard genome sequencing and annotation.</title>
        <authorList>
            <consortium name="The Broad Institute Genomics Platform"/>
            <consortium name="The Broad Institute Genome Sequencing Center for Infectious Disease"/>
            <person name="Wu L."/>
            <person name="Ma J."/>
        </authorList>
    </citation>
    <scope>NUCLEOTIDE SEQUENCE [LARGE SCALE GENOMIC DNA]</scope>
    <source>
        <strain evidence="3">JCM 3296</strain>
    </source>
</reference>
<evidence type="ECO:0000313" key="3">
    <source>
        <dbReference type="Proteomes" id="UP000649573"/>
    </source>
</evidence>